<organism evidence="12 13">
    <name type="scientific">Didymodactylos carnosus</name>
    <dbReference type="NCBI Taxonomy" id="1234261"/>
    <lineage>
        <taxon>Eukaryota</taxon>
        <taxon>Metazoa</taxon>
        <taxon>Spiralia</taxon>
        <taxon>Gnathifera</taxon>
        <taxon>Rotifera</taxon>
        <taxon>Eurotatoria</taxon>
        <taxon>Bdelloidea</taxon>
        <taxon>Philodinida</taxon>
        <taxon>Philodinidae</taxon>
        <taxon>Didymodactylos</taxon>
    </lineage>
</organism>
<evidence type="ECO:0000256" key="7">
    <source>
        <dbReference type="ARBA" id="ARBA00022989"/>
    </source>
</evidence>
<comment type="similarity">
    <text evidence="2">Belongs to the glycosyltransferase 31 family.</text>
</comment>
<evidence type="ECO:0000256" key="6">
    <source>
        <dbReference type="ARBA" id="ARBA00022968"/>
    </source>
</evidence>
<dbReference type="InterPro" id="IPR003378">
    <property type="entry name" value="Fringe-like_glycosylTrfase"/>
</dbReference>
<dbReference type="GO" id="GO:0016757">
    <property type="term" value="F:glycosyltransferase activity"/>
    <property type="evidence" value="ECO:0007669"/>
    <property type="project" value="UniProtKB-KW"/>
</dbReference>
<dbReference type="PANTHER" id="PTHR10811">
    <property type="entry name" value="FRINGE-RELATED"/>
    <property type="match status" value="1"/>
</dbReference>
<evidence type="ECO:0000256" key="8">
    <source>
        <dbReference type="ARBA" id="ARBA00023136"/>
    </source>
</evidence>
<gene>
    <name evidence="11" type="ORF">OVA965_LOCUS26931</name>
    <name evidence="12" type="ORF">TMI583_LOCUS27676</name>
</gene>
<name>A0A8S2Q075_9BILA</name>
<proteinExistence type="inferred from homology"/>
<evidence type="ECO:0000256" key="4">
    <source>
        <dbReference type="ARBA" id="ARBA00022679"/>
    </source>
</evidence>
<dbReference type="Pfam" id="PF02434">
    <property type="entry name" value="Fringe"/>
    <property type="match status" value="1"/>
</dbReference>
<dbReference type="EMBL" id="CAJOBA010039076">
    <property type="protein sequence ID" value="CAF4071729.1"/>
    <property type="molecule type" value="Genomic_DNA"/>
</dbReference>
<keyword evidence="4" id="KW-0808">Transferase</keyword>
<comment type="caution">
    <text evidence="12">The sequence shown here is derived from an EMBL/GenBank/DDBJ whole genome shotgun (WGS) entry which is preliminary data.</text>
</comment>
<dbReference type="GO" id="GO:0012505">
    <property type="term" value="C:endomembrane system"/>
    <property type="evidence" value="ECO:0007669"/>
    <property type="project" value="UniProtKB-SubCell"/>
</dbReference>
<evidence type="ECO:0000256" key="3">
    <source>
        <dbReference type="ARBA" id="ARBA00022676"/>
    </source>
</evidence>
<evidence type="ECO:0000256" key="9">
    <source>
        <dbReference type="ARBA" id="ARBA00037847"/>
    </source>
</evidence>
<dbReference type="Proteomes" id="UP000682733">
    <property type="component" value="Unassembled WGS sequence"/>
</dbReference>
<evidence type="ECO:0000256" key="1">
    <source>
        <dbReference type="ARBA" id="ARBA00004606"/>
    </source>
</evidence>
<evidence type="ECO:0000313" key="13">
    <source>
        <dbReference type="Proteomes" id="UP000682733"/>
    </source>
</evidence>
<evidence type="ECO:0000313" key="11">
    <source>
        <dbReference type="EMBL" id="CAF1265448.1"/>
    </source>
</evidence>
<evidence type="ECO:0000256" key="2">
    <source>
        <dbReference type="ARBA" id="ARBA00008661"/>
    </source>
</evidence>
<keyword evidence="8" id="KW-0472">Membrane</keyword>
<comment type="subcellular location">
    <subcellularLocation>
        <location evidence="9">Endomembrane system</location>
        <topology evidence="9">Single-pass membrane protein</topology>
    </subcellularLocation>
    <subcellularLocation>
        <location evidence="1">Membrane</location>
        <topology evidence="1">Single-pass type II membrane protein</topology>
    </subcellularLocation>
</comment>
<keyword evidence="5" id="KW-0812">Transmembrane</keyword>
<feature type="non-terminal residue" evidence="12">
    <location>
        <position position="1"/>
    </location>
</feature>
<feature type="domain" description="Fringe-like glycosyltransferase" evidence="10">
    <location>
        <begin position="17"/>
        <end position="246"/>
    </location>
</feature>
<sequence length="301" mass="35801">VLLYYYYYELITVNQTISSPRIMYAIRTASHFYYKRLHYLMETWISLVSDDVYFVTDSLPSNITTIKADHIQLTKDCPDQSHSMSSLCCKTAHSFLLYHRFEHKYEWFCHFDDDNYVNSKNLKNYLSKLNSSIPYYIGRNSWNTSLNRRKNPFPVSFWFATLGAGICLSSKLLQLLKPYTTSIQHFTSGCVRENYFDDIYLGFLINNFLNITLTKNEQFHSHLEEKLFTKENFMENLTRQITLGFRYPDRIPKFLPLLFPDDRWRIKLVHCLLFPNKTVCQKAKIRYLVNSFNLTMNKISS</sequence>
<keyword evidence="3" id="KW-0328">Glycosyltransferase</keyword>
<dbReference type="AlphaFoldDB" id="A0A8S2Q075"/>
<evidence type="ECO:0000256" key="5">
    <source>
        <dbReference type="ARBA" id="ARBA00022692"/>
    </source>
</evidence>
<keyword evidence="6" id="KW-0735">Signal-anchor</keyword>
<evidence type="ECO:0000313" key="12">
    <source>
        <dbReference type="EMBL" id="CAF4071729.1"/>
    </source>
</evidence>
<dbReference type="Gene3D" id="3.90.550.50">
    <property type="match status" value="1"/>
</dbReference>
<dbReference type="Proteomes" id="UP000677228">
    <property type="component" value="Unassembled WGS sequence"/>
</dbReference>
<keyword evidence="7" id="KW-1133">Transmembrane helix</keyword>
<reference evidence="12" key="1">
    <citation type="submission" date="2021-02" db="EMBL/GenBank/DDBJ databases">
        <authorList>
            <person name="Nowell W R."/>
        </authorList>
    </citation>
    <scope>NUCLEOTIDE SEQUENCE</scope>
</reference>
<protein>
    <recommendedName>
        <fullName evidence="10">Fringe-like glycosyltransferase domain-containing protein</fullName>
    </recommendedName>
</protein>
<accession>A0A8S2Q075</accession>
<evidence type="ECO:0000259" key="10">
    <source>
        <dbReference type="Pfam" id="PF02434"/>
    </source>
</evidence>
<dbReference type="EMBL" id="CAJNOK010017516">
    <property type="protein sequence ID" value="CAF1265448.1"/>
    <property type="molecule type" value="Genomic_DNA"/>
</dbReference>
<dbReference type="GO" id="GO:0016020">
    <property type="term" value="C:membrane"/>
    <property type="evidence" value="ECO:0007669"/>
    <property type="project" value="UniProtKB-SubCell"/>
</dbReference>